<name>A0ABV7K6S3_9HYPH</name>
<comment type="caution">
    <text evidence="2">The sequence shown here is derived from an EMBL/GenBank/DDBJ whole genome shotgun (WGS) entry which is preliminary data.</text>
</comment>
<evidence type="ECO:0000256" key="1">
    <source>
        <dbReference type="SAM" id="SignalP"/>
    </source>
</evidence>
<accession>A0ABV7K6S3</accession>
<dbReference type="EMBL" id="JBHRTK010000002">
    <property type="protein sequence ID" value="MFC3205108.1"/>
    <property type="molecule type" value="Genomic_DNA"/>
</dbReference>
<dbReference type="Proteomes" id="UP001595583">
    <property type="component" value="Unassembled WGS sequence"/>
</dbReference>
<dbReference type="RefSeq" id="WP_378218265.1">
    <property type="nucleotide sequence ID" value="NZ_JBHRTK010000002.1"/>
</dbReference>
<feature type="signal peptide" evidence="1">
    <location>
        <begin position="1"/>
        <end position="25"/>
    </location>
</feature>
<reference evidence="3" key="1">
    <citation type="journal article" date="2019" name="Int. J. Syst. Evol. Microbiol.">
        <title>The Global Catalogue of Microorganisms (GCM) 10K type strain sequencing project: providing services to taxonomists for standard genome sequencing and annotation.</title>
        <authorList>
            <consortium name="The Broad Institute Genomics Platform"/>
            <consortium name="The Broad Institute Genome Sequencing Center for Infectious Disease"/>
            <person name="Wu L."/>
            <person name="Ma J."/>
        </authorList>
    </citation>
    <scope>NUCLEOTIDE SEQUENCE [LARGE SCALE GENOMIC DNA]</scope>
    <source>
        <strain evidence="3">KCTC 52165</strain>
    </source>
</reference>
<gene>
    <name evidence="2" type="ORF">ACFOHJ_02700</name>
</gene>
<organism evidence="2 3">
    <name type="scientific">Aquamicrobium soli</name>
    <dbReference type="NCBI Taxonomy" id="1811518"/>
    <lineage>
        <taxon>Bacteria</taxon>
        <taxon>Pseudomonadati</taxon>
        <taxon>Pseudomonadota</taxon>
        <taxon>Alphaproteobacteria</taxon>
        <taxon>Hyphomicrobiales</taxon>
        <taxon>Phyllobacteriaceae</taxon>
        <taxon>Aquamicrobium</taxon>
    </lineage>
</organism>
<keyword evidence="3" id="KW-1185">Reference proteome</keyword>
<protein>
    <submittedName>
        <fullName evidence="2">Uncharacterized protein</fullName>
    </submittedName>
</protein>
<evidence type="ECO:0000313" key="3">
    <source>
        <dbReference type="Proteomes" id="UP001595583"/>
    </source>
</evidence>
<keyword evidence="1" id="KW-0732">Signal</keyword>
<proteinExistence type="predicted"/>
<evidence type="ECO:0000313" key="2">
    <source>
        <dbReference type="EMBL" id="MFC3205108.1"/>
    </source>
</evidence>
<sequence>MRFTRAAALLAPALLVLAAVSAANAKDIASKDGASPRAEVVIRDDSGGYVVGYAMRAAQLKRSETHVRFAGRCDSACTIYLGLPKSSLCLERGAYFRFHRPSANSAATVSEATRFMMQNYPSWVRQWIADSGGLTSSLKTMDFSYASRYLPLCTDI</sequence>
<feature type="chain" id="PRO_5046477052" evidence="1">
    <location>
        <begin position="26"/>
        <end position="156"/>
    </location>
</feature>